<evidence type="ECO:0000313" key="19">
    <source>
        <dbReference type="Proteomes" id="UP000222542"/>
    </source>
</evidence>
<dbReference type="SMART" id="SM00220">
    <property type="entry name" value="S_TKc"/>
    <property type="match status" value="1"/>
</dbReference>
<keyword evidence="4 15" id="KW-0732">Signal</keyword>
<feature type="domain" description="Protein kinase" evidence="16">
    <location>
        <begin position="282"/>
        <end position="534"/>
    </location>
</feature>
<evidence type="ECO:0000256" key="10">
    <source>
        <dbReference type="ARBA" id="ARBA00023180"/>
    </source>
</evidence>
<dbReference type="PANTHER" id="PTHR47973">
    <property type="entry name" value="CYSTEINE-RICH RECEPTOR-LIKE PROTEIN KINASE 3"/>
    <property type="match status" value="1"/>
</dbReference>
<dbReference type="Gene3D" id="1.10.510.10">
    <property type="entry name" value="Transferase(Phosphotransferase) domain 1"/>
    <property type="match status" value="1"/>
</dbReference>
<dbReference type="InterPro" id="IPR001245">
    <property type="entry name" value="Ser-Thr/Tyr_kinase_cat_dom"/>
</dbReference>
<evidence type="ECO:0000256" key="1">
    <source>
        <dbReference type="ARBA" id="ARBA00012513"/>
    </source>
</evidence>
<evidence type="ECO:0000256" key="3">
    <source>
        <dbReference type="ARBA" id="ARBA00022679"/>
    </source>
</evidence>
<dbReference type="Pfam" id="PF07714">
    <property type="entry name" value="PK_Tyr_Ser-Thr"/>
    <property type="match status" value="1"/>
</dbReference>
<dbReference type="PROSITE" id="PS00107">
    <property type="entry name" value="PROTEIN_KINASE_ATP"/>
    <property type="match status" value="1"/>
</dbReference>
<evidence type="ECO:0000259" key="17">
    <source>
        <dbReference type="PROSITE" id="PS51473"/>
    </source>
</evidence>
<organism evidence="18 19">
    <name type="scientific">Capsicum annuum</name>
    <name type="common">Capsicum pepper</name>
    <dbReference type="NCBI Taxonomy" id="4072"/>
    <lineage>
        <taxon>Eukaryota</taxon>
        <taxon>Viridiplantae</taxon>
        <taxon>Streptophyta</taxon>
        <taxon>Embryophyta</taxon>
        <taxon>Tracheophyta</taxon>
        <taxon>Spermatophyta</taxon>
        <taxon>Magnoliopsida</taxon>
        <taxon>eudicotyledons</taxon>
        <taxon>Gunneridae</taxon>
        <taxon>Pentapetalae</taxon>
        <taxon>asterids</taxon>
        <taxon>lamiids</taxon>
        <taxon>Solanales</taxon>
        <taxon>Solanaceae</taxon>
        <taxon>Solanoideae</taxon>
        <taxon>Capsiceae</taxon>
        <taxon>Capsicum</taxon>
    </lineage>
</organism>
<feature type="transmembrane region" description="Helical" evidence="14">
    <location>
        <begin position="217"/>
        <end position="241"/>
    </location>
</feature>
<dbReference type="InterPro" id="IPR038408">
    <property type="entry name" value="GNK2_sf"/>
</dbReference>
<dbReference type="InterPro" id="IPR052059">
    <property type="entry name" value="CR_Ser/Thr_kinase"/>
</dbReference>
<keyword evidence="14" id="KW-0812">Transmembrane</keyword>
<feature type="signal peptide" evidence="15">
    <location>
        <begin position="1"/>
        <end position="25"/>
    </location>
</feature>
<comment type="catalytic activity">
    <reaction evidence="11">
        <text>L-threonyl-[protein] + ATP = O-phospho-L-threonyl-[protein] + ADP + H(+)</text>
        <dbReference type="Rhea" id="RHEA:46608"/>
        <dbReference type="Rhea" id="RHEA-COMP:11060"/>
        <dbReference type="Rhea" id="RHEA-COMP:11605"/>
        <dbReference type="ChEBI" id="CHEBI:15378"/>
        <dbReference type="ChEBI" id="CHEBI:30013"/>
        <dbReference type="ChEBI" id="CHEBI:30616"/>
        <dbReference type="ChEBI" id="CHEBI:61977"/>
        <dbReference type="ChEBI" id="CHEBI:456216"/>
        <dbReference type="EC" id="2.7.11.1"/>
    </reaction>
</comment>
<dbReference type="InterPro" id="IPR017441">
    <property type="entry name" value="Protein_kinase_ATP_BS"/>
</dbReference>
<dbReference type="OMA" id="HENTHHR"/>
<dbReference type="InterPro" id="IPR000719">
    <property type="entry name" value="Prot_kinase_dom"/>
</dbReference>
<sequence length="534" mass="59456">MERPAILCSLFVIVLVVLLPDTSVAEPRAHITLFTCGNESTRITIPNYVGTLEILSEQMRTSGYRIGVTGTEPNATYGLGQCYGDLSLLDCVLCYIAARDVFANCYPINGARLYLDGCFMRADNYKIYDEYLGPEDRHICGNRTTKGTLFQENARRAVQQAVANAPTCLRNASASMLGCLPWSEGRALYTGCFMRYSDTNFLNAISTSGGSSSRGKVVVIVIVVSSIIVLGVGAFIGIGVWKSKQIHKKRKGANDAEKLVEILHDISLNFKYSTLDKATRSFDEANKLGQGGFGTVYKGVLVDGREIALKRLFFNNTHRAAYFYNVVNIVSSVEHKNLTRSLGCSCSGPESLIVYEFLPNQSLDRFIFDPIKGKVPNWERRFEIIIGMAEGLIYLHENTQTRIIHRDIKASNILLDSRFRAKIADFRLARSFQDDKSHISTALSGTLLNNHTINVKNEVMRFLHVGLLCAQEIPTLRPSMSKALQIFVKKDEELPPPTKPPFVDEKTMQLHVLSFEQGDSATTANLSHSSFYPR</sequence>
<keyword evidence="10" id="KW-0325">Glycoprotein</keyword>
<protein>
    <recommendedName>
        <fullName evidence="1">non-specific serine/threonine protein kinase</fullName>
        <ecNumber evidence="1">2.7.11.1</ecNumber>
    </recommendedName>
</protein>
<evidence type="ECO:0000256" key="7">
    <source>
        <dbReference type="ARBA" id="ARBA00022777"/>
    </source>
</evidence>
<keyword evidence="19" id="KW-1185">Reference proteome</keyword>
<proteinExistence type="predicted"/>
<evidence type="ECO:0000256" key="6">
    <source>
        <dbReference type="ARBA" id="ARBA00022741"/>
    </source>
</evidence>
<dbReference type="InterPro" id="IPR008271">
    <property type="entry name" value="Ser/Thr_kinase_AS"/>
</dbReference>
<dbReference type="GO" id="GO:0004674">
    <property type="term" value="F:protein serine/threonine kinase activity"/>
    <property type="evidence" value="ECO:0000318"/>
    <property type="project" value="GO_Central"/>
</dbReference>
<dbReference type="InterPro" id="IPR002902">
    <property type="entry name" value="GNK2"/>
</dbReference>
<keyword evidence="2" id="KW-0723">Serine/threonine-protein kinase</keyword>
<dbReference type="Gene3D" id="3.30.200.20">
    <property type="entry name" value="Phosphorylase Kinase, domain 1"/>
    <property type="match status" value="1"/>
</dbReference>
<dbReference type="PROSITE" id="PS50011">
    <property type="entry name" value="PROTEIN_KINASE_DOM"/>
    <property type="match status" value="1"/>
</dbReference>
<dbReference type="EC" id="2.7.11.1" evidence="1"/>
<evidence type="ECO:0000256" key="13">
    <source>
        <dbReference type="PROSITE-ProRule" id="PRU10141"/>
    </source>
</evidence>
<dbReference type="SUPFAM" id="SSF56112">
    <property type="entry name" value="Protein kinase-like (PK-like)"/>
    <property type="match status" value="1"/>
</dbReference>
<evidence type="ECO:0000256" key="11">
    <source>
        <dbReference type="ARBA" id="ARBA00047899"/>
    </source>
</evidence>
<dbReference type="Pfam" id="PF01657">
    <property type="entry name" value="Stress-antifung"/>
    <property type="match status" value="1"/>
</dbReference>
<evidence type="ECO:0000256" key="9">
    <source>
        <dbReference type="ARBA" id="ARBA00023170"/>
    </source>
</evidence>
<evidence type="ECO:0000256" key="2">
    <source>
        <dbReference type="ARBA" id="ARBA00022527"/>
    </source>
</evidence>
<comment type="catalytic activity">
    <reaction evidence="12">
        <text>L-seryl-[protein] + ATP = O-phospho-L-seryl-[protein] + ADP + H(+)</text>
        <dbReference type="Rhea" id="RHEA:17989"/>
        <dbReference type="Rhea" id="RHEA-COMP:9863"/>
        <dbReference type="Rhea" id="RHEA-COMP:11604"/>
        <dbReference type="ChEBI" id="CHEBI:15378"/>
        <dbReference type="ChEBI" id="CHEBI:29999"/>
        <dbReference type="ChEBI" id="CHEBI:30616"/>
        <dbReference type="ChEBI" id="CHEBI:83421"/>
        <dbReference type="ChEBI" id="CHEBI:456216"/>
        <dbReference type="EC" id="2.7.11.1"/>
    </reaction>
</comment>
<keyword evidence="14" id="KW-0472">Membrane</keyword>
<dbReference type="Gramene" id="PHT69035">
    <property type="protein sequence ID" value="PHT69035"/>
    <property type="gene ID" value="T459_28522"/>
</dbReference>
<dbReference type="Gene3D" id="3.30.430.20">
    <property type="entry name" value="Gnk2 domain, C-X8-C-X2-C motif"/>
    <property type="match status" value="1"/>
</dbReference>
<evidence type="ECO:0000256" key="14">
    <source>
        <dbReference type="SAM" id="Phobius"/>
    </source>
</evidence>
<keyword evidence="7" id="KW-0418">Kinase</keyword>
<reference evidence="18 19" key="2">
    <citation type="journal article" date="2017" name="Genome Biol.">
        <title>New reference genome sequences of hot pepper reveal the massive evolution of plant disease-resistance genes by retroduplication.</title>
        <authorList>
            <person name="Kim S."/>
            <person name="Park J."/>
            <person name="Yeom S.I."/>
            <person name="Kim Y.M."/>
            <person name="Seo E."/>
            <person name="Kim K.T."/>
            <person name="Kim M.S."/>
            <person name="Lee J.M."/>
            <person name="Cheong K."/>
            <person name="Shin H.S."/>
            <person name="Kim S.B."/>
            <person name="Han K."/>
            <person name="Lee J."/>
            <person name="Park M."/>
            <person name="Lee H.A."/>
            <person name="Lee H.Y."/>
            <person name="Lee Y."/>
            <person name="Oh S."/>
            <person name="Lee J.H."/>
            <person name="Choi E."/>
            <person name="Choi E."/>
            <person name="Lee S.E."/>
            <person name="Jeon J."/>
            <person name="Kim H."/>
            <person name="Choi G."/>
            <person name="Song H."/>
            <person name="Lee J."/>
            <person name="Lee S.C."/>
            <person name="Kwon J.K."/>
            <person name="Lee H.Y."/>
            <person name="Koo N."/>
            <person name="Hong Y."/>
            <person name="Kim R.W."/>
            <person name="Kang W.H."/>
            <person name="Huh J.H."/>
            <person name="Kang B.C."/>
            <person name="Yang T.J."/>
            <person name="Lee Y.H."/>
            <person name="Bennetzen J.L."/>
            <person name="Choi D."/>
        </authorList>
    </citation>
    <scope>NUCLEOTIDE SEQUENCE [LARGE SCALE GENOMIC DNA]</scope>
    <source>
        <strain evidence="19">cv. CM334</strain>
    </source>
</reference>
<dbReference type="GO" id="GO:0005524">
    <property type="term" value="F:ATP binding"/>
    <property type="evidence" value="ECO:0007669"/>
    <property type="project" value="UniProtKB-UniRule"/>
</dbReference>
<evidence type="ECO:0000256" key="8">
    <source>
        <dbReference type="ARBA" id="ARBA00022840"/>
    </source>
</evidence>
<dbReference type="InterPro" id="IPR011009">
    <property type="entry name" value="Kinase-like_dom_sf"/>
</dbReference>
<dbReference type="CDD" id="cd23509">
    <property type="entry name" value="Gnk2-like"/>
    <property type="match status" value="2"/>
</dbReference>
<keyword evidence="6 13" id="KW-0547">Nucleotide-binding</keyword>
<dbReference type="PROSITE" id="PS51473">
    <property type="entry name" value="GNK2"/>
    <property type="match status" value="1"/>
</dbReference>
<dbReference type="AlphaFoldDB" id="A0A2G2YH38"/>
<feature type="chain" id="PRO_5013558779" description="non-specific serine/threonine protein kinase" evidence="15">
    <location>
        <begin position="26"/>
        <end position="534"/>
    </location>
</feature>
<evidence type="ECO:0000256" key="4">
    <source>
        <dbReference type="ARBA" id="ARBA00022729"/>
    </source>
</evidence>
<dbReference type="FunFam" id="1.10.510.10:FF:001023">
    <property type="entry name" value="Os07g0541700 protein"/>
    <property type="match status" value="1"/>
</dbReference>
<feature type="domain" description="Gnk2-homologous" evidence="17">
    <location>
        <begin position="25"/>
        <end position="127"/>
    </location>
</feature>
<keyword evidence="5" id="KW-0677">Repeat</keyword>
<evidence type="ECO:0000259" key="16">
    <source>
        <dbReference type="PROSITE" id="PS50011"/>
    </source>
</evidence>
<evidence type="ECO:0000256" key="15">
    <source>
        <dbReference type="SAM" id="SignalP"/>
    </source>
</evidence>
<comment type="caution">
    <text evidence="18">The sequence shown here is derived from an EMBL/GenBank/DDBJ whole genome shotgun (WGS) entry which is preliminary data.</text>
</comment>
<evidence type="ECO:0000256" key="12">
    <source>
        <dbReference type="ARBA" id="ARBA00048679"/>
    </source>
</evidence>
<dbReference type="FunFam" id="3.30.200.20:FF:001208">
    <property type="entry name" value="Putative DUF26-domain receptor-like protein kinase family protein"/>
    <property type="match status" value="1"/>
</dbReference>
<keyword evidence="8 13" id="KW-0067">ATP-binding</keyword>
<keyword evidence="3" id="KW-0808">Transferase</keyword>
<gene>
    <name evidence="18" type="ORF">T459_28522</name>
</gene>
<evidence type="ECO:0000256" key="5">
    <source>
        <dbReference type="ARBA" id="ARBA00022737"/>
    </source>
</evidence>
<reference evidence="18 19" key="1">
    <citation type="journal article" date="2014" name="Nat. Genet.">
        <title>Genome sequence of the hot pepper provides insights into the evolution of pungency in Capsicum species.</title>
        <authorList>
            <person name="Kim S."/>
            <person name="Park M."/>
            <person name="Yeom S.I."/>
            <person name="Kim Y.M."/>
            <person name="Lee J.M."/>
            <person name="Lee H.A."/>
            <person name="Seo E."/>
            <person name="Choi J."/>
            <person name="Cheong K."/>
            <person name="Kim K.T."/>
            <person name="Jung K."/>
            <person name="Lee G.W."/>
            <person name="Oh S.K."/>
            <person name="Bae C."/>
            <person name="Kim S.B."/>
            <person name="Lee H.Y."/>
            <person name="Kim S.Y."/>
            <person name="Kim M.S."/>
            <person name="Kang B.C."/>
            <person name="Jo Y.D."/>
            <person name="Yang H.B."/>
            <person name="Jeong H.J."/>
            <person name="Kang W.H."/>
            <person name="Kwon J.K."/>
            <person name="Shin C."/>
            <person name="Lim J.Y."/>
            <person name="Park J.H."/>
            <person name="Huh J.H."/>
            <person name="Kim J.S."/>
            <person name="Kim B.D."/>
            <person name="Cohen O."/>
            <person name="Paran I."/>
            <person name="Suh M.C."/>
            <person name="Lee S.B."/>
            <person name="Kim Y.K."/>
            <person name="Shin Y."/>
            <person name="Noh S.J."/>
            <person name="Park J."/>
            <person name="Seo Y.S."/>
            <person name="Kwon S.Y."/>
            <person name="Kim H.A."/>
            <person name="Park J.M."/>
            <person name="Kim H.J."/>
            <person name="Choi S.B."/>
            <person name="Bosland P.W."/>
            <person name="Reeves G."/>
            <person name="Jo S.H."/>
            <person name="Lee B.W."/>
            <person name="Cho H.T."/>
            <person name="Choi H.S."/>
            <person name="Lee M.S."/>
            <person name="Yu Y."/>
            <person name="Do Choi Y."/>
            <person name="Park B.S."/>
            <person name="van Deynze A."/>
            <person name="Ashrafi H."/>
            <person name="Hill T."/>
            <person name="Kim W.T."/>
            <person name="Pai H.S."/>
            <person name="Ahn H.K."/>
            <person name="Yeam I."/>
            <person name="Giovannoni J.J."/>
            <person name="Rose J.K."/>
            <person name="Sorensen I."/>
            <person name="Lee S.J."/>
            <person name="Kim R.W."/>
            <person name="Choi I.Y."/>
            <person name="Choi B.S."/>
            <person name="Lim J.S."/>
            <person name="Lee Y.H."/>
            <person name="Choi D."/>
        </authorList>
    </citation>
    <scope>NUCLEOTIDE SEQUENCE [LARGE SCALE GENOMIC DNA]</scope>
    <source>
        <strain evidence="19">cv. CM334</strain>
    </source>
</reference>
<feature type="binding site" evidence="13">
    <location>
        <position position="310"/>
    </location>
    <ligand>
        <name>ATP</name>
        <dbReference type="ChEBI" id="CHEBI:30616"/>
    </ligand>
</feature>
<keyword evidence="14" id="KW-1133">Transmembrane helix</keyword>
<dbReference type="PROSITE" id="PS00108">
    <property type="entry name" value="PROTEIN_KINASE_ST"/>
    <property type="match status" value="1"/>
</dbReference>
<dbReference type="Proteomes" id="UP000222542">
    <property type="component" value="Unassembled WGS sequence"/>
</dbReference>
<accession>A0A2G2YH38</accession>
<dbReference type="EMBL" id="AYRZ02000011">
    <property type="protein sequence ID" value="PHT69035.1"/>
    <property type="molecule type" value="Genomic_DNA"/>
</dbReference>
<keyword evidence="9" id="KW-0675">Receptor</keyword>
<name>A0A2G2YH38_CAPAN</name>
<evidence type="ECO:0000313" key="18">
    <source>
        <dbReference type="EMBL" id="PHT69035.1"/>
    </source>
</evidence>